<dbReference type="RefSeq" id="WP_012899512.1">
    <property type="nucleotide sequence ID" value="NC_013665.1"/>
</dbReference>
<evidence type="ECO:0000313" key="4">
    <source>
        <dbReference type="Proteomes" id="UP000001882"/>
    </source>
</evidence>
<reference evidence="4" key="3">
    <citation type="journal article" date="2011" name="PLoS ONE">
        <title>Genome sequence of a mesophilic hydrogenotrophic methanogen Methanocella paludicola, the first cultivated representative of the order Methanocellales.</title>
        <authorList>
            <person name="Sakai S."/>
            <person name="Takaki Y."/>
            <person name="Shimamura S."/>
            <person name="Sekine M."/>
            <person name="Tajima T."/>
            <person name="Kosugi H."/>
            <person name="Ichikawa N."/>
            <person name="Tasumi E."/>
            <person name="Hiraki A.T."/>
            <person name="Shimizu A."/>
            <person name="Kato Y."/>
            <person name="Nishiko R."/>
            <person name="Mori K."/>
            <person name="Fujita N."/>
            <person name="Imachi H."/>
            <person name="Takai K."/>
        </authorList>
    </citation>
    <scope>NUCLEOTIDE SEQUENCE [LARGE SCALE GENOMIC DNA]</scope>
    <source>
        <strain evidence="4">DSM 17711 / JCM 13418 / NBRC 101707 / SANAE</strain>
    </source>
</reference>
<feature type="domain" description="CAAX prenyl protease 2/Lysostaphin resistance protein A-like" evidence="2">
    <location>
        <begin position="3"/>
        <end position="97"/>
    </location>
</feature>
<dbReference type="STRING" id="304371.MCP_0760"/>
<keyword evidence="1" id="KW-0472">Membrane</keyword>
<dbReference type="GO" id="GO:0080120">
    <property type="term" value="P:CAAX-box protein maturation"/>
    <property type="evidence" value="ECO:0007669"/>
    <property type="project" value="UniProtKB-ARBA"/>
</dbReference>
<dbReference type="GO" id="GO:0004175">
    <property type="term" value="F:endopeptidase activity"/>
    <property type="evidence" value="ECO:0007669"/>
    <property type="project" value="UniProtKB-ARBA"/>
</dbReference>
<dbReference type="InterPro" id="IPR003675">
    <property type="entry name" value="Rce1/LyrA-like_dom"/>
</dbReference>
<evidence type="ECO:0000256" key="1">
    <source>
        <dbReference type="SAM" id="Phobius"/>
    </source>
</evidence>
<dbReference type="PANTHER" id="PTHR36435">
    <property type="entry name" value="SLR1288 PROTEIN"/>
    <property type="match status" value="1"/>
</dbReference>
<dbReference type="EMBL" id="AP011532">
    <property type="protein sequence ID" value="BAI60832.1"/>
    <property type="molecule type" value="Genomic_DNA"/>
</dbReference>
<keyword evidence="1" id="KW-0812">Transmembrane</keyword>
<dbReference type="eggNOG" id="arCOG02766">
    <property type="taxonomic scope" value="Archaea"/>
</dbReference>
<gene>
    <name evidence="3" type="ordered locus">MCP_0760</name>
</gene>
<sequence>MPAILVIVILNGIREELLYRGLFLKKYEPVFGPIVSNVLQALIFSLSHTVAGRGAIAYTSFTLAFVVITFLLGLALGYLMRRTDSLLGPVLFHAGTDIPIFMGIISNLP</sequence>
<dbReference type="KEGG" id="mpd:MCP_0760"/>
<accession>D1YWL0</accession>
<organism evidence="3 4">
    <name type="scientific">Methanocella paludicola (strain DSM 17711 / JCM 13418 / NBRC 101707 / SANAE)</name>
    <dbReference type="NCBI Taxonomy" id="304371"/>
    <lineage>
        <taxon>Archaea</taxon>
        <taxon>Methanobacteriati</taxon>
        <taxon>Methanobacteriota</taxon>
        <taxon>Stenosarchaea group</taxon>
        <taxon>Methanomicrobia</taxon>
        <taxon>Methanocellales</taxon>
        <taxon>Methanocellaceae</taxon>
        <taxon>Methanocella</taxon>
    </lineage>
</organism>
<dbReference type="InterPro" id="IPR052710">
    <property type="entry name" value="CAAX_protease"/>
</dbReference>
<dbReference type="OrthoDB" id="346297at2157"/>
<reference evidence="3 4" key="2">
    <citation type="journal article" date="2008" name="Int. J. Syst. Evol. Microbiol.">
        <title>Methanocella paludicola gen. nov., sp. nov., a methane-producing archaeon, the first isolate of the lineage 'Rice Cluster I', and proposal of the new archaeal order Methanocellales ord. nov.</title>
        <authorList>
            <person name="Sakai S."/>
            <person name="Imachi H."/>
            <person name="Hanada S."/>
            <person name="Ohashi A."/>
            <person name="Harada H."/>
            <person name="Kamagata Y."/>
        </authorList>
    </citation>
    <scope>NUCLEOTIDE SEQUENCE [LARGE SCALE GENOMIC DNA]</scope>
    <source>
        <strain evidence="4">DSM 17711 / JCM 13418 / NBRC 101707 / SANAE</strain>
    </source>
</reference>
<feature type="transmembrane region" description="Helical" evidence="1">
    <location>
        <begin position="30"/>
        <end position="51"/>
    </location>
</feature>
<name>D1YWL0_METPS</name>
<dbReference type="AlphaFoldDB" id="D1YWL0"/>
<evidence type="ECO:0000259" key="2">
    <source>
        <dbReference type="Pfam" id="PF02517"/>
    </source>
</evidence>
<feature type="transmembrane region" description="Helical" evidence="1">
    <location>
        <begin position="58"/>
        <end position="80"/>
    </location>
</feature>
<feature type="transmembrane region" description="Helical" evidence="1">
    <location>
        <begin position="86"/>
        <end position="105"/>
    </location>
</feature>
<keyword evidence="4" id="KW-1185">Reference proteome</keyword>
<protein>
    <recommendedName>
        <fullName evidence="2">CAAX prenyl protease 2/Lysostaphin resistance protein A-like domain-containing protein</fullName>
    </recommendedName>
</protein>
<dbReference type="PANTHER" id="PTHR36435:SF1">
    <property type="entry name" value="CAAX AMINO TERMINAL PROTEASE FAMILY PROTEIN"/>
    <property type="match status" value="1"/>
</dbReference>
<dbReference type="GeneID" id="8680798"/>
<proteinExistence type="predicted"/>
<keyword evidence="1" id="KW-1133">Transmembrane helix</keyword>
<reference evidence="3 4" key="1">
    <citation type="journal article" date="2007" name="Appl. Environ. Microbiol.">
        <title>Isolation of key methanogens for global methane emission from rice paddy fields: a novel isolate affiliated with the clone cluster rice cluster I.</title>
        <authorList>
            <person name="Sakai S."/>
            <person name="Imachi H."/>
            <person name="Sekiguchi Y."/>
            <person name="Ohashi A."/>
            <person name="Harada H."/>
            <person name="Kamagata Y."/>
        </authorList>
    </citation>
    <scope>NUCLEOTIDE SEQUENCE [LARGE SCALE GENOMIC DNA]</scope>
    <source>
        <strain evidence="4">DSM 17711 / JCM 13418 / NBRC 101707 / SANAE</strain>
    </source>
</reference>
<dbReference type="Proteomes" id="UP000001882">
    <property type="component" value="Chromosome"/>
</dbReference>
<dbReference type="InParanoid" id="D1YWL0"/>
<evidence type="ECO:0000313" key="3">
    <source>
        <dbReference type="EMBL" id="BAI60832.1"/>
    </source>
</evidence>
<dbReference type="Pfam" id="PF02517">
    <property type="entry name" value="Rce1-like"/>
    <property type="match status" value="1"/>
</dbReference>